<dbReference type="InterPro" id="IPR053166">
    <property type="entry name" value="UPF0718_permease"/>
</dbReference>
<feature type="transmembrane region" description="Helical" evidence="7">
    <location>
        <begin position="228"/>
        <end position="247"/>
    </location>
</feature>
<dbReference type="GO" id="GO:0005886">
    <property type="term" value="C:plasma membrane"/>
    <property type="evidence" value="ECO:0007669"/>
    <property type="project" value="UniProtKB-SubCell"/>
</dbReference>
<keyword evidence="6 7" id="KW-0472">Membrane</keyword>
<evidence type="ECO:0000256" key="3">
    <source>
        <dbReference type="ARBA" id="ARBA00022475"/>
    </source>
</evidence>
<organism evidence="8 9">
    <name type="scientific">Tistlia consotensis USBA 355</name>
    <dbReference type="NCBI Taxonomy" id="560819"/>
    <lineage>
        <taxon>Bacteria</taxon>
        <taxon>Pseudomonadati</taxon>
        <taxon>Pseudomonadota</taxon>
        <taxon>Alphaproteobacteria</taxon>
        <taxon>Rhodospirillales</taxon>
        <taxon>Rhodovibrionaceae</taxon>
        <taxon>Tistlia</taxon>
    </lineage>
</organism>
<dbReference type="RefSeq" id="WP_085124248.1">
    <property type="nucleotide sequence ID" value="NZ_FWZX01000017.1"/>
</dbReference>
<dbReference type="AlphaFoldDB" id="A0A1Y6CCH8"/>
<accession>A0A1Y6CCH8</accession>
<protein>
    <recommendedName>
        <fullName evidence="10">Permease</fullName>
    </recommendedName>
</protein>
<gene>
    <name evidence="8" type="ORF">SAMN05428998_11712</name>
</gene>
<dbReference type="PANTHER" id="PTHR42775">
    <property type="entry name" value="PERMEASE RV2963-RELATED"/>
    <property type="match status" value="1"/>
</dbReference>
<feature type="transmembrane region" description="Helical" evidence="7">
    <location>
        <begin position="79"/>
        <end position="101"/>
    </location>
</feature>
<evidence type="ECO:0000256" key="1">
    <source>
        <dbReference type="ARBA" id="ARBA00004651"/>
    </source>
</evidence>
<dbReference type="Pfam" id="PF03773">
    <property type="entry name" value="ArsP_1"/>
    <property type="match status" value="1"/>
</dbReference>
<evidence type="ECO:0000313" key="8">
    <source>
        <dbReference type="EMBL" id="SMF47597.1"/>
    </source>
</evidence>
<evidence type="ECO:0000256" key="7">
    <source>
        <dbReference type="SAM" id="Phobius"/>
    </source>
</evidence>
<feature type="transmembrane region" description="Helical" evidence="7">
    <location>
        <begin position="262"/>
        <end position="286"/>
    </location>
</feature>
<evidence type="ECO:0000313" key="9">
    <source>
        <dbReference type="Proteomes" id="UP000192917"/>
    </source>
</evidence>
<evidence type="ECO:0000256" key="6">
    <source>
        <dbReference type="ARBA" id="ARBA00023136"/>
    </source>
</evidence>
<evidence type="ECO:0008006" key="10">
    <source>
        <dbReference type="Google" id="ProtNLM"/>
    </source>
</evidence>
<dbReference type="EMBL" id="FWZX01000017">
    <property type="protein sequence ID" value="SMF47597.1"/>
    <property type="molecule type" value="Genomic_DNA"/>
</dbReference>
<feature type="transmembrane region" description="Helical" evidence="7">
    <location>
        <begin position="325"/>
        <end position="347"/>
    </location>
</feature>
<feature type="transmembrane region" description="Helical" evidence="7">
    <location>
        <begin position="49"/>
        <end position="73"/>
    </location>
</feature>
<keyword evidence="4 7" id="KW-0812">Transmembrane</keyword>
<name>A0A1Y6CCH8_9PROT</name>
<keyword evidence="5 7" id="KW-1133">Transmembrane helix</keyword>
<sequence length="348" mass="35787">MSEQSLRAPSSVAGLARRLGRERVWLTVAGILLLLVLTEPPQASASLRFVLVELWSIAPFLLLSVASAAWLKAAGADRLIARVVGLSPGLAILAGAALGALSPFCSCGVVPIVAALLTVGVPLPAVMAFWIASPLMDPEMFLLMVPIVGLQFTLAKTAAAIAMGLLSGGTVWALQRRGLLADALKAGPKGCGGCGGPKLPSGETRWAFWREAPRRALFGAEAASAGAFLMKWLALAFLLESLMIAWLPQELVAETLGGQGPWTILLAGLVGVPAYLNGYAAVPLIARLLDGGMAPGAALTFMLAGGASSIPAAMAVWALVKRPVFALYLGLALAGSVLCGFLFQAVAG</sequence>
<feature type="transmembrane region" description="Helical" evidence="7">
    <location>
        <begin position="298"/>
        <end position="319"/>
    </location>
</feature>
<feature type="transmembrane region" description="Helical" evidence="7">
    <location>
        <begin position="152"/>
        <end position="174"/>
    </location>
</feature>
<evidence type="ECO:0000256" key="2">
    <source>
        <dbReference type="ARBA" id="ARBA00006386"/>
    </source>
</evidence>
<feature type="transmembrane region" description="Helical" evidence="7">
    <location>
        <begin position="20"/>
        <end position="37"/>
    </location>
</feature>
<dbReference type="PANTHER" id="PTHR42775:SF1">
    <property type="entry name" value="PERMEASE RV2963-RELATED"/>
    <property type="match status" value="1"/>
</dbReference>
<keyword evidence="9" id="KW-1185">Reference proteome</keyword>
<proteinExistence type="inferred from homology"/>
<feature type="transmembrane region" description="Helical" evidence="7">
    <location>
        <begin position="108"/>
        <end position="132"/>
    </location>
</feature>
<comment type="similarity">
    <text evidence="2">Belongs to the UPF0718 family.</text>
</comment>
<reference evidence="8 9" key="1">
    <citation type="submission" date="2017-04" db="EMBL/GenBank/DDBJ databases">
        <authorList>
            <person name="Afonso C.L."/>
            <person name="Miller P.J."/>
            <person name="Scott M.A."/>
            <person name="Spackman E."/>
            <person name="Goraichik I."/>
            <person name="Dimitrov K.M."/>
            <person name="Suarez D.L."/>
            <person name="Swayne D.E."/>
        </authorList>
    </citation>
    <scope>NUCLEOTIDE SEQUENCE [LARGE SCALE GENOMIC DNA]</scope>
    <source>
        <strain evidence="8 9">USBA 355</strain>
    </source>
</reference>
<comment type="subcellular location">
    <subcellularLocation>
        <location evidence="1">Cell membrane</location>
        <topology evidence="1">Multi-pass membrane protein</topology>
    </subcellularLocation>
</comment>
<dbReference type="Proteomes" id="UP000192917">
    <property type="component" value="Unassembled WGS sequence"/>
</dbReference>
<dbReference type="STRING" id="560819.SAMN05428998_11712"/>
<evidence type="ECO:0000256" key="5">
    <source>
        <dbReference type="ARBA" id="ARBA00022989"/>
    </source>
</evidence>
<evidence type="ECO:0000256" key="4">
    <source>
        <dbReference type="ARBA" id="ARBA00022692"/>
    </source>
</evidence>
<keyword evidence="3" id="KW-1003">Cell membrane</keyword>
<dbReference type="InterPro" id="IPR005524">
    <property type="entry name" value="DUF318"/>
</dbReference>